<evidence type="ECO:0000313" key="1">
    <source>
        <dbReference type="EMBL" id="RQX01755.1"/>
    </source>
</evidence>
<accession>A0A3N9WLC1</accession>
<evidence type="ECO:0000313" key="2">
    <source>
        <dbReference type="Proteomes" id="UP000282312"/>
    </source>
</evidence>
<organism evidence="1 2">
    <name type="scientific">Micromonospora inaquosa</name>
    <dbReference type="NCBI Taxonomy" id="2203716"/>
    <lineage>
        <taxon>Bacteria</taxon>
        <taxon>Bacillati</taxon>
        <taxon>Actinomycetota</taxon>
        <taxon>Actinomycetes</taxon>
        <taxon>Micromonosporales</taxon>
        <taxon>Micromonosporaceae</taxon>
        <taxon>Micromonospora</taxon>
    </lineage>
</organism>
<reference evidence="1 2" key="1">
    <citation type="submission" date="2018-05" db="EMBL/GenBank/DDBJ databases">
        <title>Micromonospora from Atacama Desert.</title>
        <authorList>
            <person name="Carro L."/>
            <person name="Goodfellow M."/>
            <person name="Klenk H.-P."/>
        </authorList>
    </citation>
    <scope>NUCLEOTIDE SEQUENCE [LARGE SCALE GENOMIC DNA]</scope>
    <source>
        <strain evidence="1 2">LB39</strain>
    </source>
</reference>
<comment type="caution">
    <text evidence="1">The sequence shown here is derived from an EMBL/GenBank/DDBJ whole genome shotgun (WGS) entry which is preliminary data.</text>
</comment>
<sequence>MTPQEANLRCEAVSWISHDFPGWLRVRLVDVNNASWYFVDKVPVFTADNSRLEARLPAPVHIRCSIIGRDDGALVVSTAPHGVETEDGQCLFRVHPGQFDRHKV</sequence>
<protein>
    <submittedName>
        <fullName evidence="1">Uncharacterized protein</fullName>
    </submittedName>
</protein>
<keyword evidence="2" id="KW-1185">Reference proteome</keyword>
<dbReference type="Proteomes" id="UP000282312">
    <property type="component" value="Unassembled WGS sequence"/>
</dbReference>
<name>A0A3N9WLC1_9ACTN</name>
<proteinExistence type="predicted"/>
<dbReference type="AlphaFoldDB" id="A0A3N9WLC1"/>
<dbReference type="EMBL" id="QGSZ01000219">
    <property type="protein sequence ID" value="RQX01755.1"/>
    <property type="molecule type" value="Genomic_DNA"/>
</dbReference>
<gene>
    <name evidence="1" type="ORF">DLJ59_17650</name>
</gene>